<dbReference type="InterPro" id="IPR002016">
    <property type="entry name" value="Haem_peroxidase"/>
</dbReference>
<dbReference type="EMBL" id="KN817552">
    <property type="protein sequence ID" value="KJA22075.1"/>
    <property type="molecule type" value="Genomic_DNA"/>
</dbReference>
<keyword evidence="3" id="KW-0479">Metal-binding</keyword>
<dbReference type="PRINTS" id="PR00458">
    <property type="entry name" value="PEROXIDASE"/>
</dbReference>
<dbReference type="InterPro" id="IPR010255">
    <property type="entry name" value="Haem_peroxidase_sf"/>
</dbReference>
<accession>A0A0D2PQA7</accession>
<keyword evidence="10" id="KW-1185">Reference proteome</keyword>
<dbReference type="InterPro" id="IPR044831">
    <property type="entry name" value="Ccp1-like"/>
</dbReference>
<evidence type="ECO:0000259" key="8">
    <source>
        <dbReference type="PROSITE" id="PS50873"/>
    </source>
</evidence>
<keyword evidence="5" id="KW-0408">Iron</keyword>
<sequence length="531" mass="57784">MFLEKVARLVKILPLLVVVVKSYQWPSPQYDALELTLYEGQSPTGQIPADVTEECGSRVSQDGPPIAAEWLRLAYSDMATHNATDGIGGLDASIFYEFSRPENVGAGNLDTLIDFANSPTTLVSRADIIAMGVIWGVASCGGPPLAFRGGRVDAFEAGRFGVPQPQEDLQTHIEEFKLQGFTQTEMISLVACGHTIGGVRNMDFPNIVPSPDGPNSTLADGFDSTIQKYDFTIVSEYLAGTTQDPLVVVPNVTLRSDLKIFSSDGNVTMKRYRFHTYESMNSPTSYIRTCTSLLERLINTVPSDVQLTEEIVFLPFKVRRAEITVINDNQLILHVDVRIQWPAGIVQNITMFWCDRRGPSANCADGTFWFELGDPASRDVVVEDNGGAGFVLQDTLIAPHVAFVAGIGAAPPFQFEWTAIAGVLDGTADTVPQVRMTDMSVPFTSLVPAPAPAIPPPVNRTLTMTLNTSLPAVPGYTFYTTPIIGFESIMLDFAVENGGVHFELNFQSVNDGADEDFTLSTFGKKALPHNI</sequence>
<keyword evidence="7" id="KW-0732">Signal</keyword>
<proteinExistence type="inferred from homology"/>
<feature type="domain" description="Plant heme peroxidase family profile" evidence="8">
    <location>
        <begin position="32"/>
        <end position="228"/>
    </location>
</feature>
<feature type="signal peptide" evidence="7">
    <location>
        <begin position="1"/>
        <end position="22"/>
    </location>
</feature>
<dbReference type="Pfam" id="PF00141">
    <property type="entry name" value="peroxidase"/>
    <property type="match status" value="1"/>
</dbReference>
<evidence type="ECO:0000256" key="5">
    <source>
        <dbReference type="ARBA" id="ARBA00023004"/>
    </source>
</evidence>
<evidence type="ECO:0000256" key="6">
    <source>
        <dbReference type="RuleBase" id="RU004241"/>
    </source>
</evidence>
<dbReference type="Gene3D" id="1.10.520.10">
    <property type="match status" value="1"/>
</dbReference>
<keyword evidence="4 7" id="KW-0560">Oxidoreductase</keyword>
<gene>
    <name evidence="9" type="ORF">HYPSUDRAFT_202343</name>
</gene>
<organism evidence="9 10">
    <name type="scientific">Hypholoma sublateritium (strain FD-334 SS-4)</name>
    <dbReference type="NCBI Taxonomy" id="945553"/>
    <lineage>
        <taxon>Eukaryota</taxon>
        <taxon>Fungi</taxon>
        <taxon>Dikarya</taxon>
        <taxon>Basidiomycota</taxon>
        <taxon>Agaricomycotina</taxon>
        <taxon>Agaricomycetes</taxon>
        <taxon>Agaricomycetidae</taxon>
        <taxon>Agaricales</taxon>
        <taxon>Agaricineae</taxon>
        <taxon>Strophariaceae</taxon>
        <taxon>Hypholoma</taxon>
    </lineage>
</organism>
<dbReference type="Proteomes" id="UP000054270">
    <property type="component" value="Unassembled WGS sequence"/>
</dbReference>
<dbReference type="GO" id="GO:0042744">
    <property type="term" value="P:hydrogen peroxide catabolic process"/>
    <property type="evidence" value="ECO:0007669"/>
    <property type="project" value="TreeGrafter"/>
</dbReference>
<dbReference type="STRING" id="945553.A0A0D2PQA7"/>
<evidence type="ECO:0000256" key="1">
    <source>
        <dbReference type="ARBA" id="ARBA00022559"/>
    </source>
</evidence>
<name>A0A0D2PQA7_HYPSF</name>
<keyword evidence="2" id="KW-0349">Heme</keyword>
<dbReference type="OrthoDB" id="2144714at2759"/>
<evidence type="ECO:0000313" key="9">
    <source>
        <dbReference type="EMBL" id="KJA22075.1"/>
    </source>
</evidence>
<dbReference type="GO" id="GO:0004601">
    <property type="term" value="F:peroxidase activity"/>
    <property type="evidence" value="ECO:0007669"/>
    <property type="project" value="UniProtKB-KW"/>
</dbReference>
<dbReference type="GO" id="GO:0020037">
    <property type="term" value="F:heme binding"/>
    <property type="evidence" value="ECO:0007669"/>
    <property type="project" value="UniProtKB-UniRule"/>
</dbReference>
<evidence type="ECO:0000256" key="2">
    <source>
        <dbReference type="ARBA" id="ARBA00022617"/>
    </source>
</evidence>
<dbReference type="PANTHER" id="PTHR31356:SF53">
    <property type="entry name" value="HEME PEROXIDASE"/>
    <property type="match status" value="1"/>
</dbReference>
<dbReference type="GO" id="GO:0046872">
    <property type="term" value="F:metal ion binding"/>
    <property type="evidence" value="ECO:0007669"/>
    <property type="project" value="UniProtKB-UniRule"/>
</dbReference>
<keyword evidence="1 7" id="KW-0575">Peroxidase</keyword>
<protein>
    <recommendedName>
        <fullName evidence="7">Peroxidase</fullName>
        <ecNumber evidence="7">1.11.1.-</ecNumber>
    </recommendedName>
</protein>
<dbReference type="PROSITE" id="PS50873">
    <property type="entry name" value="PEROXIDASE_4"/>
    <property type="match status" value="1"/>
</dbReference>
<dbReference type="SUPFAM" id="SSF48113">
    <property type="entry name" value="Heme-dependent peroxidases"/>
    <property type="match status" value="1"/>
</dbReference>
<dbReference type="AlphaFoldDB" id="A0A0D2PQA7"/>
<dbReference type="EC" id="1.11.1.-" evidence="7"/>
<dbReference type="GO" id="GO:0034599">
    <property type="term" value="P:cellular response to oxidative stress"/>
    <property type="evidence" value="ECO:0007669"/>
    <property type="project" value="InterPro"/>
</dbReference>
<dbReference type="GO" id="GO:0000302">
    <property type="term" value="P:response to reactive oxygen species"/>
    <property type="evidence" value="ECO:0007669"/>
    <property type="project" value="TreeGrafter"/>
</dbReference>
<evidence type="ECO:0000313" key="10">
    <source>
        <dbReference type="Proteomes" id="UP000054270"/>
    </source>
</evidence>
<dbReference type="PANTHER" id="PTHR31356">
    <property type="entry name" value="THYLAKOID LUMENAL 29 KDA PROTEIN, CHLOROPLASTIC-RELATED"/>
    <property type="match status" value="1"/>
</dbReference>
<evidence type="ECO:0000256" key="4">
    <source>
        <dbReference type="ARBA" id="ARBA00023002"/>
    </source>
</evidence>
<evidence type="ECO:0000256" key="7">
    <source>
        <dbReference type="RuleBase" id="RU363051"/>
    </source>
</evidence>
<comment type="similarity">
    <text evidence="6">Belongs to the peroxidase family.</text>
</comment>
<evidence type="ECO:0000256" key="3">
    <source>
        <dbReference type="ARBA" id="ARBA00022723"/>
    </source>
</evidence>
<feature type="chain" id="PRO_5006986434" description="Peroxidase" evidence="7">
    <location>
        <begin position="23"/>
        <end position="531"/>
    </location>
</feature>
<reference evidence="10" key="1">
    <citation type="submission" date="2014-04" db="EMBL/GenBank/DDBJ databases">
        <title>Evolutionary Origins and Diversification of the Mycorrhizal Mutualists.</title>
        <authorList>
            <consortium name="DOE Joint Genome Institute"/>
            <consortium name="Mycorrhizal Genomics Consortium"/>
            <person name="Kohler A."/>
            <person name="Kuo A."/>
            <person name="Nagy L.G."/>
            <person name="Floudas D."/>
            <person name="Copeland A."/>
            <person name="Barry K.W."/>
            <person name="Cichocki N."/>
            <person name="Veneault-Fourrey C."/>
            <person name="LaButti K."/>
            <person name="Lindquist E.A."/>
            <person name="Lipzen A."/>
            <person name="Lundell T."/>
            <person name="Morin E."/>
            <person name="Murat C."/>
            <person name="Riley R."/>
            <person name="Ohm R."/>
            <person name="Sun H."/>
            <person name="Tunlid A."/>
            <person name="Henrissat B."/>
            <person name="Grigoriev I.V."/>
            <person name="Hibbett D.S."/>
            <person name="Martin F."/>
        </authorList>
    </citation>
    <scope>NUCLEOTIDE SEQUENCE [LARGE SCALE GENOMIC DNA]</scope>
    <source>
        <strain evidence="10">FD-334 SS-4</strain>
    </source>
</reference>